<dbReference type="InterPro" id="IPR001851">
    <property type="entry name" value="ABC_transp_permease"/>
</dbReference>
<protein>
    <submittedName>
        <fullName evidence="9">ABC transporter permease</fullName>
    </submittedName>
    <submittedName>
        <fullName evidence="8">Branched-chain amino acid transport system / permease component</fullName>
    </submittedName>
</protein>
<feature type="transmembrane region" description="Helical" evidence="7">
    <location>
        <begin position="266"/>
        <end position="285"/>
    </location>
</feature>
<evidence type="ECO:0000313" key="8">
    <source>
        <dbReference type="EMBL" id="CAA7599405.1"/>
    </source>
</evidence>
<accession>A0A8S0Y1C4</accession>
<keyword evidence="5 7" id="KW-0472">Membrane</keyword>
<feature type="transmembrane region" description="Helical" evidence="7">
    <location>
        <begin position="62"/>
        <end position="80"/>
    </location>
</feature>
<dbReference type="Pfam" id="PF02653">
    <property type="entry name" value="BPD_transp_2"/>
    <property type="match status" value="1"/>
</dbReference>
<feature type="transmembrane region" description="Helical" evidence="7">
    <location>
        <begin position="345"/>
        <end position="368"/>
    </location>
</feature>
<feature type="transmembrane region" description="Helical" evidence="7">
    <location>
        <begin position="216"/>
        <end position="236"/>
    </location>
</feature>
<feature type="compositionally biased region" description="Basic and acidic residues" evidence="6">
    <location>
        <begin position="22"/>
        <end position="35"/>
    </location>
</feature>
<evidence type="ECO:0000256" key="5">
    <source>
        <dbReference type="ARBA" id="ARBA00023136"/>
    </source>
</evidence>
<organism evidence="8">
    <name type="scientific">Acididesulfobacillus acetoxydans</name>
    <dbReference type="NCBI Taxonomy" id="1561005"/>
    <lineage>
        <taxon>Bacteria</taxon>
        <taxon>Bacillati</taxon>
        <taxon>Bacillota</taxon>
        <taxon>Clostridia</taxon>
        <taxon>Eubacteriales</taxon>
        <taxon>Peptococcaceae</taxon>
        <taxon>Acididesulfobacillus</taxon>
    </lineage>
</organism>
<proteinExistence type="predicted"/>
<keyword evidence="3 7" id="KW-0812">Transmembrane</keyword>
<dbReference type="EMBL" id="LR746496">
    <property type="protein sequence ID" value="CAA7599405.1"/>
    <property type="molecule type" value="Genomic_DNA"/>
</dbReference>
<feature type="region of interest" description="Disordered" evidence="6">
    <location>
        <begin position="1"/>
        <end position="53"/>
    </location>
</feature>
<feature type="compositionally biased region" description="Basic and acidic residues" evidence="6">
    <location>
        <begin position="1"/>
        <end position="12"/>
    </location>
</feature>
<evidence type="ECO:0000256" key="3">
    <source>
        <dbReference type="ARBA" id="ARBA00022692"/>
    </source>
</evidence>
<evidence type="ECO:0000256" key="1">
    <source>
        <dbReference type="ARBA" id="ARBA00004651"/>
    </source>
</evidence>
<evidence type="ECO:0000256" key="7">
    <source>
        <dbReference type="SAM" id="Phobius"/>
    </source>
</evidence>
<dbReference type="Proteomes" id="UP000836597">
    <property type="component" value="Chromosome"/>
</dbReference>
<sequence>MARFLRKPDSSEVRLPGAEDAGDYKEGPARTESPARTEPPAGTAAPHGRAKVPGLGRPGREVLLWVSGLPVLVVLILAVLPLLTSSYALFNLMDQILILGVFAMSYDILLGYTGIVSFGHVLFFGTGAYTVAIILKHTGPGLGFLLLAVFGTVLISLVISLVIGYLSLRVKDVYYAMITLAFAELFAIIAEKWRGATNGADGFSFRIPHFLEDPILFYYFILVFAVLTVILVRRFIHSPTGRVLLSIRENEKRAEFLGYNVIRFKLISTLVAGVVAGLAGIAWALQQAFVSTGVMATDKTIDALLITTIGGSGTLYGAFIGSGLTNFASDRLSSLAEHYPLLQRWHLIFGLLYILIVLFFPGGILGFFRGKRAGKGARGYRTGLQKGQR</sequence>
<gene>
    <name evidence="8" type="ORF">DEACI_0027</name>
    <name evidence="9" type="ORF">DEACI_1240</name>
</gene>
<dbReference type="PANTHER" id="PTHR30482">
    <property type="entry name" value="HIGH-AFFINITY BRANCHED-CHAIN AMINO ACID TRANSPORT SYSTEM PERMEASE"/>
    <property type="match status" value="1"/>
</dbReference>
<name>A0A8S0Y1C4_9FIRM</name>
<dbReference type="GO" id="GO:0015658">
    <property type="term" value="F:branched-chain amino acid transmembrane transporter activity"/>
    <property type="evidence" value="ECO:0007669"/>
    <property type="project" value="InterPro"/>
</dbReference>
<dbReference type="EMBL" id="CDGJ01000033">
    <property type="protein sequence ID" value="CEJ06789.1"/>
    <property type="molecule type" value="Genomic_DNA"/>
</dbReference>
<feature type="transmembrane region" description="Helical" evidence="7">
    <location>
        <begin position="173"/>
        <end position="190"/>
    </location>
</feature>
<dbReference type="Proteomes" id="UP001071230">
    <property type="component" value="Unassembled WGS sequence"/>
</dbReference>
<dbReference type="KEGG" id="aacx:DEACI_0027"/>
<evidence type="ECO:0000256" key="6">
    <source>
        <dbReference type="SAM" id="MobiDB-lite"/>
    </source>
</evidence>
<dbReference type="GO" id="GO:0005886">
    <property type="term" value="C:plasma membrane"/>
    <property type="evidence" value="ECO:0007669"/>
    <property type="project" value="UniProtKB-SubCell"/>
</dbReference>
<feature type="transmembrane region" description="Helical" evidence="7">
    <location>
        <begin position="142"/>
        <end position="167"/>
    </location>
</feature>
<feature type="transmembrane region" description="Helical" evidence="7">
    <location>
        <begin position="112"/>
        <end position="135"/>
    </location>
</feature>
<dbReference type="RefSeq" id="WP_240983220.1">
    <property type="nucleotide sequence ID" value="NZ_CDGJ01000033.1"/>
</dbReference>
<feature type="transmembrane region" description="Helical" evidence="7">
    <location>
        <begin position="305"/>
        <end position="325"/>
    </location>
</feature>
<reference evidence="9" key="1">
    <citation type="submission" date="2014-11" db="EMBL/GenBank/DDBJ databases">
        <authorList>
            <person name="Hornung B.V."/>
        </authorList>
    </citation>
    <scope>NUCLEOTIDE SEQUENCE</scope>
    <source>
        <strain evidence="9">INE</strain>
    </source>
</reference>
<comment type="subcellular location">
    <subcellularLocation>
        <location evidence="1">Cell membrane</location>
        <topology evidence="1">Multi-pass membrane protein</topology>
    </subcellularLocation>
</comment>
<keyword evidence="4 7" id="KW-1133">Transmembrane helix</keyword>
<dbReference type="CDD" id="cd06581">
    <property type="entry name" value="TM_PBP1_LivM_like"/>
    <property type="match status" value="1"/>
</dbReference>
<evidence type="ECO:0000313" key="9">
    <source>
        <dbReference type="EMBL" id="CEJ06789.1"/>
    </source>
</evidence>
<reference evidence="8" key="2">
    <citation type="submission" date="2020-01" db="EMBL/GenBank/DDBJ databases">
        <authorList>
            <person name="Hornung B."/>
        </authorList>
    </citation>
    <scope>NUCLEOTIDE SEQUENCE</scope>
    <source>
        <strain evidence="8">PacBioINE</strain>
    </source>
</reference>
<keyword evidence="2" id="KW-1003">Cell membrane</keyword>
<evidence type="ECO:0000256" key="4">
    <source>
        <dbReference type="ARBA" id="ARBA00022989"/>
    </source>
</evidence>
<dbReference type="InterPro" id="IPR043428">
    <property type="entry name" value="LivM-like"/>
</dbReference>
<dbReference type="PANTHER" id="PTHR30482:SF17">
    <property type="entry name" value="ABC TRANSPORTER ATP-BINDING PROTEIN"/>
    <property type="match status" value="1"/>
</dbReference>
<evidence type="ECO:0000256" key="2">
    <source>
        <dbReference type="ARBA" id="ARBA00022475"/>
    </source>
</evidence>
<dbReference type="AlphaFoldDB" id="A0A8S0Y1C4"/>
<evidence type="ECO:0000313" key="10">
    <source>
        <dbReference type="Proteomes" id="UP001071230"/>
    </source>
</evidence>
<keyword evidence="10" id="KW-1185">Reference proteome</keyword>